<accession>A0A7X0P8F5</accession>
<dbReference type="AlphaFoldDB" id="A0A7X0P8F5"/>
<gene>
    <name evidence="1" type="ORF">HD593_012130</name>
</gene>
<comment type="caution">
    <text evidence="1">The sequence shown here is derived from an EMBL/GenBank/DDBJ whole genome shotgun (WGS) entry which is preliminary data.</text>
</comment>
<dbReference type="RefSeq" id="WP_185112826.1">
    <property type="nucleotide sequence ID" value="NZ_BAAAXY010000038.1"/>
</dbReference>
<sequence>MADLNKPSEVVQFLIERRNNPGGLKKRISTRAAAARAKELAGDALSEPTWRRIESGEKVPEDRELVLMAAAITDLAHEATITPDDLYERGRPGAAALFRDWIRERTKTDPALAAIDADVTPEHVQQRLQAMLQQIRGLKGVPGDQRRQIETIMLAQIEATLNATEAQLRIFRPE</sequence>
<dbReference type="Proteomes" id="UP000565579">
    <property type="component" value="Unassembled WGS sequence"/>
</dbReference>
<organism evidence="1 2">
    <name type="scientific">Nonomuraea rubra</name>
    <dbReference type="NCBI Taxonomy" id="46180"/>
    <lineage>
        <taxon>Bacteria</taxon>
        <taxon>Bacillati</taxon>
        <taxon>Actinomycetota</taxon>
        <taxon>Actinomycetes</taxon>
        <taxon>Streptosporangiales</taxon>
        <taxon>Streptosporangiaceae</taxon>
        <taxon>Nonomuraea</taxon>
    </lineage>
</organism>
<protein>
    <submittedName>
        <fullName evidence="1">Uncharacterized protein</fullName>
    </submittedName>
</protein>
<evidence type="ECO:0000313" key="2">
    <source>
        <dbReference type="Proteomes" id="UP000565579"/>
    </source>
</evidence>
<dbReference type="EMBL" id="JACHMI010000002">
    <property type="protein sequence ID" value="MBB6557240.1"/>
    <property type="molecule type" value="Genomic_DNA"/>
</dbReference>
<name>A0A7X0P8F5_9ACTN</name>
<reference evidence="1 2" key="1">
    <citation type="submission" date="2020-08" db="EMBL/GenBank/DDBJ databases">
        <title>Sequencing the genomes of 1000 actinobacteria strains.</title>
        <authorList>
            <person name="Klenk H.-P."/>
        </authorList>
    </citation>
    <scope>NUCLEOTIDE SEQUENCE [LARGE SCALE GENOMIC DNA]</scope>
    <source>
        <strain evidence="1 2">DSM 43768</strain>
    </source>
</reference>
<evidence type="ECO:0000313" key="1">
    <source>
        <dbReference type="EMBL" id="MBB6557240.1"/>
    </source>
</evidence>
<proteinExistence type="predicted"/>
<keyword evidence="2" id="KW-1185">Reference proteome</keyword>